<dbReference type="InterPro" id="IPR036770">
    <property type="entry name" value="Ankyrin_rpt-contain_sf"/>
</dbReference>
<dbReference type="PROSITE" id="PS50297">
    <property type="entry name" value="ANK_REP_REGION"/>
    <property type="match status" value="6"/>
</dbReference>
<feature type="repeat" description="ANK" evidence="2">
    <location>
        <begin position="1070"/>
        <end position="1101"/>
    </location>
</feature>
<feature type="repeat" description="ANK" evidence="2">
    <location>
        <begin position="897"/>
        <end position="929"/>
    </location>
</feature>
<reference evidence="5" key="1">
    <citation type="submission" date="2023-03" db="EMBL/GenBank/DDBJ databases">
        <title>Massive genome expansion in bonnet fungi (Mycena s.s.) driven by repeated elements and novel gene families across ecological guilds.</title>
        <authorList>
            <consortium name="Lawrence Berkeley National Laboratory"/>
            <person name="Harder C.B."/>
            <person name="Miyauchi S."/>
            <person name="Viragh M."/>
            <person name="Kuo A."/>
            <person name="Thoen E."/>
            <person name="Andreopoulos B."/>
            <person name="Lu D."/>
            <person name="Skrede I."/>
            <person name="Drula E."/>
            <person name="Henrissat B."/>
            <person name="Morin E."/>
            <person name="Kohler A."/>
            <person name="Barry K."/>
            <person name="LaButti K."/>
            <person name="Morin E."/>
            <person name="Salamov A."/>
            <person name="Lipzen A."/>
            <person name="Mereny Z."/>
            <person name="Hegedus B."/>
            <person name="Baldrian P."/>
            <person name="Stursova M."/>
            <person name="Weitz H."/>
            <person name="Taylor A."/>
            <person name="Grigoriev I.V."/>
            <person name="Nagy L.G."/>
            <person name="Martin F."/>
            <person name="Kauserud H."/>
        </authorList>
    </citation>
    <scope>NUCLEOTIDE SEQUENCE</scope>
    <source>
        <strain evidence="5">CBHHK067</strain>
    </source>
</reference>
<feature type="domain" description="GPI inositol-deacylase winged helix" evidence="3">
    <location>
        <begin position="490"/>
        <end position="568"/>
    </location>
</feature>
<dbReference type="SUPFAM" id="SSF52540">
    <property type="entry name" value="P-loop containing nucleoside triphosphate hydrolases"/>
    <property type="match status" value="1"/>
</dbReference>
<keyword evidence="1" id="KW-0677">Repeat</keyword>
<feature type="repeat" description="ANK" evidence="2">
    <location>
        <begin position="716"/>
        <end position="748"/>
    </location>
</feature>
<evidence type="ECO:0000256" key="2">
    <source>
        <dbReference type="PROSITE-ProRule" id="PRU00023"/>
    </source>
</evidence>
<dbReference type="Proteomes" id="UP001221757">
    <property type="component" value="Unassembled WGS sequence"/>
</dbReference>
<feature type="repeat" description="ANK" evidence="2">
    <location>
        <begin position="865"/>
        <end position="897"/>
    </location>
</feature>
<dbReference type="Gene3D" id="3.40.50.300">
    <property type="entry name" value="P-loop containing nucleotide triphosphate hydrolases"/>
    <property type="match status" value="1"/>
</dbReference>
<dbReference type="InterPro" id="IPR002110">
    <property type="entry name" value="Ankyrin_rpt"/>
</dbReference>
<dbReference type="Pfam" id="PF24883">
    <property type="entry name" value="NPHP3_N"/>
    <property type="match status" value="1"/>
</dbReference>
<dbReference type="PANTHER" id="PTHR10039:SF15">
    <property type="entry name" value="NACHT DOMAIN-CONTAINING PROTEIN"/>
    <property type="match status" value="1"/>
</dbReference>
<feature type="repeat" description="ANK" evidence="2">
    <location>
        <begin position="965"/>
        <end position="1001"/>
    </location>
</feature>
<evidence type="ECO:0000313" key="6">
    <source>
        <dbReference type="Proteomes" id="UP001221757"/>
    </source>
</evidence>
<comment type="caution">
    <text evidence="5">The sequence shown here is derived from an EMBL/GenBank/DDBJ whole genome shotgun (WGS) entry which is preliminary data.</text>
</comment>
<dbReference type="AlphaFoldDB" id="A0AAD7GWD7"/>
<evidence type="ECO:0000313" key="5">
    <source>
        <dbReference type="EMBL" id="KAJ7706661.1"/>
    </source>
</evidence>
<dbReference type="PRINTS" id="PR01415">
    <property type="entry name" value="ANKYRIN"/>
</dbReference>
<proteinExistence type="predicted"/>
<name>A0AAD7GWD7_MYCRO</name>
<dbReference type="Gene3D" id="1.25.40.20">
    <property type="entry name" value="Ankyrin repeat-containing domain"/>
    <property type="match status" value="4"/>
</dbReference>
<accession>A0AAD7GWD7</accession>
<dbReference type="Pfam" id="PF00023">
    <property type="entry name" value="Ank"/>
    <property type="match status" value="3"/>
</dbReference>
<organism evidence="5 6">
    <name type="scientific">Mycena rosella</name>
    <name type="common">Pink bonnet</name>
    <name type="synonym">Agaricus rosellus</name>
    <dbReference type="NCBI Taxonomy" id="1033263"/>
    <lineage>
        <taxon>Eukaryota</taxon>
        <taxon>Fungi</taxon>
        <taxon>Dikarya</taxon>
        <taxon>Basidiomycota</taxon>
        <taxon>Agaricomycotina</taxon>
        <taxon>Agaricomycetes</taxon>
        <taxon>Agaricomycetidae</taxon>
        <taxon>Agaricales</taxon>
        <taxon>Marasmiineae</taxon>
        <taxon>Mycenaceae</taxon>
        <taxon>Mycena</taxon>
    </lineage>
</organism>
<dbReference type="PANTHER" id="PTHR10039">
    <property type="entry name" value="AMELOGENIN"/>
    <property type="match status" value="1"/>
</dbReference>
<protein>
    <submittedName>
        <fullName evidence="5">Ankyrin repeat-containing domain protein</fullName>
    </submittedName>
</protein>
<dbReference type="InterPro" id="IPR054471">
    <property type="entry name" value="GPIID_WHD"/>
</dbReference>
<dbReference type="Pfam" id="PF12796">
    <property type="entry name" value="Ank_2"/>
    <property type="match status" value="2"/>
</dbReference>
<feature type="repeat" description="ANK" evidence="2">
    <location>
        <begin position="760"/>
        <end position="792"/>
    </location>
</feature>
<dbReference type="Pfam" id="PF22939">
    <property type="entry name" value="WHD_GPIID"/>
    <property type="match status" value="1"/>
</dbReference>
<sequence length="1101" mass="122091">MADIIGLIASILQLVDTIVKAREYIKDFHDAPKDQKELFLEVQNLGPLLLELRTRFDASDSTGMHNIGDSLAKLNSMVDGLSRKLDGAGRSKVYARISWPLWGKKEVEEGLKTIERFKTLISAWLGIDIWDAQEKNKNVLLQTIQQSATEQRGDHHNLLSSVNHVAVQQEQAHSILESVNDTARNQEQYLDRKWRDEIIEWLSPINFFTRQADIFTVRQPGSGEWLLESNEFKSWSAGVGKILWCPGMPGAGKTVLASIVVDHLRETHAQGESIGVAAIYLNHKETTVQTPSHLLASIWRQIVFRKPVSLAVQQLYEKHREPRTRPSLENFHEVLVSTVVEYSKVYLIVDALDEYPENERNILLNNLSNLGQTVNLMLTARPHINIHTTFESVQTLDIRATAHDVRTYVDEQITKSSRLSKHIQSRPDLREEIETQIVGRSDGMFLLAKLHIISLTTKHTVKAVREALTNMPSDLQNTYDEVMARIIRQNEEDRKLALSALSWISNAKRSLRVPELREALAVEPGTNALDPDNLLDMDIVLSVCAGLITVDQADGVVRLIHYTTQRYLDRVQTTHFPSAQTDITLACITYLSFNTFPHRIHDIYSFEDEHPLLDYALEYGLVHARGQPEFDLKDILLEFLAKATRWIYTWERHDYITFGMRVTESRLWITAFFMLREMARHLVSINEPLDGATLQTAMVKGDQEMIRLFIENGADTDGLALHVASYFGYEAVVSLLLCQGAGINRRGTTHRLDLYGYGAGYSTALEAASAQDHEAVVRLLLENGADVNVTGGAYGSSATEGSAFQAAAARGREKIVRLLIAAGADVNIHVKDVGTALYQAAVNGHKKILLCLIEHSADVNIRGGRYGTALIAASYHGHSQLVRMLVENGADVKAHADDGTALYWASYNGDLESARLLVEHSAEIEIAGGEYYTALGAASEKRHPHLVHLLLENGADVNAKGYRVVEAAPLHLACSGLSSPTQEEIVSLLIEHGANVNILGGWLGNTAPQEASTWGNEAVVRLLITNGADVNLQGGGCGTALRAASNVGTARILLQNGADVNAESTGWDGEPRTALKEAHFQGDDEMVALLMEYGARWDSTD</sequence>
<dbReference type="PROSITE" id="PS50088">
    <property type="entry name" value="ANK_REPEAT"/>
    <property type="match status" value="10"/>
</dbReference>
<keyword evidence="6" id="KW-1185">Reference proteome</keyword>
<evidence type="ECO:0000259" key="4">
    <source>
        <dbReference type="Pfam" id="PF24883"/>
    </source>
</evidence>
<feature type="repeat" description="ANK" evidence="2">
    <location>
        <begin position="930"/>
        <end position="962"/>
    </location>
</feature>
<feature type="repeat" description="ANK" evidence="2">
    <location>
        <begin position="832"/>
        <end position="864"/>
    </location>
</feature>
<feature type="domain" description="Nephrocystin 3-like N-terminal" evidence="4">
    <location>
        <begin position="221"/>
        <end position="381"/>
    </location>
</feature>
<dbReference type="EMBL" id="JARKIE010000006">
    <property type="protein sequence ID" value="KAJ7706661.1"/>
    <property type="molecule type" value="Genomic_DNA"/>
</dbReference>
<keyword evidence="2" id="KW-0040">ANK repeat</keyword>
<feature type="repeat" description="ANK" evidence="2">
    <location>
        <begin position="799"/>
        <end position="831"/>
    </location>
</feature>
<dbReference type="InterPro" id="IPR027417">
    <property type="entry name" value="P-loop_NTPase"/>
</dbReference>
<feature type="repeat" description="ANK" evidence="2">
    <location>
        <begin position="1003"/>
        <end position="1035"/>
    </location>
</feature>
<dbReference type="InterPro" id="IPR056884">
    <property type="entry name" value="NPHP3-like_N"/>
</dbReference>
<gene>
    <name evidence="5" type="ORF">B0H17DRAFT_1174738</name>
</gene>
<evidence type="ECO:0000256" key="1">
    <source>
        <dbReference type="ARBA" id="ARBA00022737"/>
    </source>
</evidence>
<dbReference type="SMART" id="SM00248">
    <property type="entry name" value="ANK"/>
    <property type="match status" value="11"/>
</dbReference>
<dbReference type="SUPFAM" id="SSF48403">
    <property type="entry name" value="Ankyrin repeat"/>
    <property type="match status" value="2"/>
</dbReference>
<evidence type="ECO:0000259" key="3">
    <source>
        <dbReference type="Pfam" id="PF22939"/>
    </source>
</evidence>